<reference evidence="4" key="1">
    <citation type="submission" date="2016-06" db="UniProtKB">
        <authorList>
            <consortium name="WormBaseParasite"/>
        </authorList>
    </citation>
    <scope>IDENTIFICATION</scope>
</reference>
<protein>
    <submittedName>
        <fullName evidence="4">Pecanex-like protein</fullName>
    </submittedName>
</protein>
<dbReference type="EMBL" id="UZAN01002063">
    <property type="protein sequence ID" value="VDP24461.1"/>
    <property type="molecule type" value="Genomic_DNA"/>
</dbReference>
<feature type="compositionally biased region" description="Polar residues" evidence="1">
    <location>
        <begin position="1"/>
        <end position="10"/>
    </location>
</feature>
<gene>
    <name evidence="2" type="ORF">ECPE_LOCUS572</name>
</gene>
<feature type="compositionally biased region" description="Polar residues" evidence="1">
    <location>
        <begin position="53"/>
        <end position="79"/>
    </location>
</feature>
<dbReference type="WBParaSite" id="ECPE_0000057201-mRNA-1">
    <property type="protein sequence ID" value="ECPE_0000057201-mRNA-1"/>
    <property type="gene ID" value="ECPE_0000057201"/>
</dbReference>
<evidence type="ECO:0000313" key="2">
    <source>
        <dbReference type="EMBL" id="VDP24461.1"/>
    </source>
</evidence>
<dbReference type="Proteomes" id="UP000272942">
    <property type="component" value="Unassembled WGS sequence"/>
</dbReference>
<proteinExistence type="predicted"/>
<name>A0A183A0T7_9TREM</name>
<keyword evidence="3" id="KW-1185">Reference proteome</keyword>
<evidence type="ECO:0000313" key="4">
    <source>
        <dbReference type="WBParaSite" id="ECPE_0000057201-mRNA-1"/>
    </source>
</evidence>
<evidence type="ECO:0000256" key="1">
    <source>
        <dbReference type="SAM" id="MobiDB-lite"/>
    </source>
</evidence>
<evidence type="ECO:0000313" key="3">
    <source>
        <dbReference type="Proteomes" id="UP000272942"/>
    </source>
</evidence>
<accession>A0A183A0T7</accession>
<organism evidence="4">
    <name type="scientific">Echinostoma caproni</name>
    <dbReference type="NCBI Taxonomy" id="27848"/>
    <lineage>
        <taxon>Eukaryota</taxon>
        <taxon>Metazoa</taxon>
        <taxon>Spiralia</taxon>
        <taxon>Lophotrochozoa</taxon>
        <taxon>Platyhelminthes</taxon>
        <taxon>Trematoda</taxon>
        <taxon>Digenea</taxon>
        <taxon>Plagiorchiida</taxon>
        <taxon>Echinostomata</taxon>
        <taxon>Echinostomatoidea</taxon>
        <taxon>Echinostomatidae</taxon>
        <taxon>Echinostoma</taxon>
    </lineage>
</organism>
<sequence length="79" mass="8326">PHSSHSSVTDAETRAFRPTSKVAHTPVQERSETNGDRPSVERANSGEVKDTPSALNTAAGSTTPCKLSNASPTHTQGQR</sequence>
<feature type="region of interest" description="Disordered" evidence="1">
    <location>
        <begin position="1"/>
        <end position="79"/>
    </location>
</feature>
<dbReference type="AlphaFoldDB" id="A0A183A0T7"/>
<feature type="compositionally biased region" description="Basic and acidic residues" evidence="1">
    <location>
        <begin position="27"/>
        <end position="40"/>
    </location>
</feature>
<reference evidence="2 3" key="2">
    <citation type="submission" date="2018-11" db="EMBL/GenBank/DDBJ databases">
        <authorList>
            <consortium name="Pathogen Informatics"/>
        </authorList>
    </citation>
    <scope>NUCLEOTIDE SEQUENCE [LARGE SCALE GENOMIC DNA]</scope>
    <source>
        <strain evidence="2 3">Egypt</strain>
    </source>
</reference>